<evidence type="ECO:0000313" key="1">
    <source>
        <dbReference type="EMBL" id="MFC1572554.1"/>
    </source>
</evidence>
<evidence type="ECO:0000313" key="2">
    <source>
        <dbReference type="Proteomes" id="UP001593833"/>
    </source>
</evidence>
<proteinExistence type="predicted"/>
<protein>
    <recommendedName>
        <fullName evidence="3">Tetratricopeptide repeat protein</fullName>
    </recommendedName>
</protein>
<accession>A0ABV6YK56</accession>
<dbReference type="Proteomes" id="UP001593833">
    <property type="component" value="Unassembled WGS sequence"/>
</dbReference>
<name>A0ABV6YK56_UNCEI</name>
<gene>
    <name evidence="1" type="ORF">ACFL6M_03040</name>
</gene>
<keyword evidence="2" id="KW-1185">Reference proteome</keyword>
<organism evidence="1 2">
    <name type="scientific">Eiseniibacteriota bacterium</name>
    <dbReference type="NCBI Taxonomy" id="2212470"/>
    <lineage>
        <taxon>Bacteria</taxon>
        <taxon>Candidatus Eiseniibacteriota</taxon>
    </lineage>
</organism>
<reference evidence="1 2" key="1">
    <citation type="submission" date="2024-09" db="EMBL/GenBank/DDBJ databases">
        <authorList>
            <person name="D'Angelo T."/>
        </authorList>
    </citation>
    <scope>NUCLEOTIDE SEQUENCE [LARGE SCALE GENOMIC DNA]</scope>
    <source>
        <strain evidence="1">SAG AM-320-E07</strain>
    </source>
</reference>
<dbReference type="EMBL" id="JBHPKH010000020">
    <property type="protein sequence ID" value="MFC1572554.1"/>
    <property type="molecule type" value="Genomic_DNA"/>
</dbReference>
<sequence length="115" mass="13045">MIQTALASLYHWSQREDCTDTNRSVGYWQVSRVYASAGYPDEARRYGRLCLDVSKKEGIPPFYLGYAYEALARVESLAGNRDLVEEYVGEARRAAESVKDQESKKLLLDDLETIG</sequence>
<comment type="caution">
    <text evidence="1">The sequence shown here is derived from an EMBL/GenBank/DDBJ whole genome shotgun (WGS) entry which is preliminary data.</text>
</comment>
<evidence type="ECO:0008006" key="3">
    <source>
        <dbReference type="Google" id="ProtNLM"/>
    </source>
</evidence>